<proteinExistence type="predicted"/>
<dbReference type="AlphaFoldDB" id="A0A1C4EI95"/>
<keyword evidence="3" id="KW-1185">Reference proteome</keyword>
<evidence type="ECO:0000256" key="1">
    <source>
        <dbReference type="SAM" id="Coils"/>
    </source>
</evidence>
<dbReference type="RefSeq" id="WP_205686130.1">
    <property type="nucleotide sequence ID" value="NZ_FMAR01000008.1"/>
</dbReference>
<accession>A0A1C4EI95</accession>
<sequence>MEICRYVASFCVLDAELLTGSASKGRTNYYHYYHCSATCGFRHKAPEANELIVDEIRKYVRPLRSLKLYKEAISTVYKSKTRNQRSDVQQLKVQLEESNRRLSKARELLLTGDIEADDYRTIESETEEKINRMEAKLTATASPSINIETLLDMAISNISQLDTLYEQGTVT</sequence>
<dbReference type="EMBL" id="FMAR01000008">
    <property type="protein sequence ID" value="SCC43284.1"/>
    <property type="molecule type" value="Genomic_DNA"/>
</dbReference>
<feature type="coiled-coil region" evidence="1">
    <location>
        <begin position="81"/>
        <end position="136"/>
    </location>
</feature>
<keyword evidence="1" id="KW-0175">Coiled coil</keyword>
<protein>
    <recommendedName>
        <fullName evidence="4">Recombinase zinc beta ribbon domain-containing protein</fullName>
    </recommendedName>
</protein>
<reference evidence="2 3" key="1">
    <citation type="submission" date="2016-08" db="EMBL/GenBank/DDBJ databases">
        <authorList>
            <person name="Seilhamer J.J."/>
        </authorList>
    </citation>
    <scope>NUCLEOTIDE SEQUENCE [LARGE SCALE GENOMIC DNA]</scope>
    <source>
        <strain evidence="2 3">A37T2</strain>
    </source>
</reference>
<gene>
    <name evidence="2" type="ORF">GA0116948_108134</name>
</gene>
<name>A0A1C4EI95_9BACT</name>
<evidence type="ECO:0008006" key="4">
    <source>
        <dbReference type="Google" id="ProtNLM"/>
    </source>
</evidence>
<evidence type="ECO:0000313" key="3">
    <source>
        <dbReference type="Proteomes" id="UP000242818"/>
    </source>
</evidence>
<organism evidence="2 3">
    <name type="scientific">Chitinophaga costaii</name>
    <dbReference type="NCBI Taxonomy" id="1335309"/>
    <lineage>
        <taxon>Bacteria</taxon>
        <taxon>Pseudomonadati</taxon>
        <taxon>Bacteroidota</taxon>
        <taxon>Chitinophagia</taxon>
        <taxon>Chitinophagales</taxon>
        <taxon>Chitinophagaceae</taxon>
        <taxon>Chitinophaga</taxon>
    </lineage>
</organism>
<dbReference type="Proteomes" id="UP000242818">
    <property type="component" value="Unassembled WGS sequence"/>
</dbReference>
<evidence type="ECO:0000313" key="2">
    <source>
        <dbReference type="EMBL" id="SCC43284.1"/>
    </source>
</evidence>